<evidence type="ECO:0000256" key="1">
    <source>
        <dbReference type="SAM" id="Phobius"/>
    </source>
</evidence>
<evidence type="ECO:0000313" key="2">
    <source>
        <dbReference type="EMBL" id="KAH3846909.1"/>
    </source>
</evidence>
<protein>
    <submittedName>
        <fullName evidence="2">Uncharacterized protein</fullName>
    </submittedName>
</protein>
<feature type="transmembrane region" description="Helical" evidence="1">
    <location>
        <begin position="118"/>
        <end position="138"/>
    </location>
</feature>
<keyword evidence="1" id="KW-0812">Transmembrane</keyword>
<keyword evidence="1" id="KW-0472">Membrane</keyword>
<dbReference type="EMBL" id="JAIWYP010000003">
    <property type="protein sequence ID" value="KAH3846909.1"/>
    <property type="molecule type" value="Genomic_DNA"/>
</dbReference>
<organism evidence="2 3">
    <name type="scientific">Dreissena polymorpha</name>
    <name type="common">Zebra mussel</name>
    <name type="synonym">Mytilus polymorpha</name>
    <dbReference type="NCBI Taxonomy" id="45954"/>
    <lineage>
        <taxon>Eukaryota</taxon>
        <taxon>Metazoa</taxon>
        <taxon>Spiralia</taxon>
        <taxon>Lophotrochozoa</taxon>
        <taxon>Mollusca</taxon>
        <taxon>Bivalvia</taxon>
        <taxon>Autobranchia</taxon>
        <taxon>Heteroconchia</taxon>
        <taxon>Euheterodonta</taxon>
        <taxon>Imparidentia</taxon>
        <taxon>Neoheterodontei</taxon>
        <taxon>Myida</taxon>
        <taxon>Dreissenoidea</taxon>
        <taxon>Dreissenidae</taxon>
        <taxon>Dreissena</taxon>
    </lineage>
</organism>
<proteinExistence type="predicted"/>
<dbReference type="AlphaFoldDB" id="A0A9D4KWC8"/>
<keyword evidence="1" id="KW-1133">Transmembrane helix</keyword>
<comment type="caution">
    <text evidence="2">The sequence shown here is derived from an EMBL/GenBank/DDBJ whole genome shotgun (WGS) entry which is preliminary data.</text>
</comment>
<gene>
    <name evidence="2" type="ORF">DPMN_089216</name>
</gene>
<name>A0A9D4KWC8_DREPO</name>
<accession>A0A9D4KWC8</accession>
<evidence type="ECO:0000313" key="3">
    <source>
        <dbReference type="Proteomes" id="UP000828390"/>
    </source>
</evidence>
<keyword evidence="3" id="KW-1185">Reference proteome</keyword>
<reference evidence="2" key="1">
    <citation type="journal article" date="2019" name="bioRxiv">
        <title>The Genome of the Zebra Mussel, Dreissena polymorpha: A Resource for Invasive Species Research.</title>
        <authorList>
            <person name="McCartney M.A."/>
            <person name="Auch B."/>
            <person name="Kono T."/>
            <person name="Mallez S."/>
            <person name="Zhang Y."/>
            <person name="Obille A."/>
            <person name="Becker A."/>
            <person name="Abrahante J.E."/>
            <person name="Garbe J."/>
            <person name="Badalamenti J.P."/>
            <person name="Herman A."/>
            <person name="Mangelson H."/>
            <person name="Liachko I."/>
            <person name="Sullivan S."/>
            <person name="Sone E.D."/>
            <person name="Koren S."/>
            <person name="Silverstein K.A.T."/>
            <person name="Beckman K.B."/>
            <person name="Gohl D.M."/>
        </authorList>
    </citation>
    <scope>NUCLEOTIDE SEQUENCE</scope>
    <source>
        <strain evidence="2">Duluth1</strain>
        <tissue evidence="2">Whole animal</tissue>
    </source>
</reference>
<sequence length="321" mass="36514">MNISATVVSAHKGVGPPCTNQECGHCVCVHRGEDFTCSTDGRMLAMWIGSENVDFEQITDTRNEVKQYRPHNGSITKHHHNSTIVCFMEKNGFVFNASATLIVLDPLNHGTTMPQLTAIWIGIAVSTFMCILILSWFITIRRAFRTDENVTQQQELESNFYIHPVVDSTSSSGDSSAAYEHIEEKFNKQEWHHCDNAGIITTHDEGTTLQQFRPPEDLPESKEVDVTIEHHYDDIEEELGATADRTQPTMEHKFARKFRYCEDLRRTPAELIRLETSGYFSELNQKSTCAVIPLAYEDLKRHVIDPGHKYTAIRPRRTSSI</sequence>
<reference evidence="2" key="2">
    <citation type="submission" date="2020-11" db="EMBL/GenBank/DDBJ databases">
        <authorList>
            <person name="McCartney M.A."/>
            <person name="Auch B."/>
            <person name="Kono T."/>
            <person name="Mallez S."/>
            <person name="Becker A."/>
            <person name="Gohl D.M."/>
            <person name="Silverstein K.A.T."/>
            <person name="Koren S."/>
            <person name="Bechman K.B."/>
            <person name="Herman A."/>
            <person name="Abrahante J.E."/>
            <person name="Garbe J."/>
        </authorList>
    </citation>
    <scope>NUCLEOTIDE SEQUENCE</scope>
    <source>
        <strain evidence="2">Duluth1</strain>
        <tissue evidence="2">Whole animal</tissue>
    </source>
</reference>
<dbReference type="Proteomes" id="UP000828390">
    <property type="component" value="Unassembled WGS sequence"/>
</dbReference>